<dbReference type="AlphaFoldDB" id="A0A2Z6B1R1"/>
<gene>
    <name evidence="3" type="ORF">DFE_2706</name>
</gene>
<proteinExistence type="predicted"/>
<dbReference type="CDD" id="cd13665">
    <property type="entry name" value="PBP2_TRAP_Dctp3_4"/>
    <property type="match status" value="1"/>
</dbReference>
<dbReference type="InterPro" id="IPR018389">
    <property type="entry name" value="DctP_fam"/>
</dbReference>
<organism evidence="3 4">
    <name type="scientific">Desulfovibrio ferrophilus</name>
    <dbReference type="NCBI Taxonomy" id="241368"/>
    <lineage>
        <taxon>Bacteria</taxon>
        <taxon>Pseudomonadati</taxon>
        <taxon>Thermodesulfobacteriota</taxon>
        <taxon>Desulfovibrionia</taxon>
        <taxon>Desulfovibrionales</taxon>
        <taxon>Desulfovibrionaceae</taxon>
        <taxon>Desulfovibrio</taxon>
    </lineage>
</organism>
<dbReference type="SUPFAM" id="SSF53850">
    <property type="entry name" value="Periplasmic binding protein-like II"/>
    <property type="match status" value="1"/>
</dbReference>
<dbReference type="GO" id="GO:0055085">
    <property type="term" value="P:transmembrane transport"/>
    <property type="evidence" value="ECO:0007669"/>
    <property type="project" value="InterPro"/>
</dbReference>
<dbReference type="KEGG" id="dfl:DFE_2706"/>
<dbReference type="RefSeq" id="WP_232034786.1">
    <property type="nucleotide sequence ID" value="NZ_AP017378.1"/>
</dbReference>
<dbReference type="Pfam" id="PF03480">
    <property type="entry name" value="DctP"/>
    <property type="match status" value="1"/>
</dbReference>
<dbReference type="InterPro" id="IPR038404">
    <property type="entry name" value="TRAP_DctP_sf"/>
</dbReference>
<feature type="signal peptide" evidence="2">
    <location>
        <begin position="1"/>
        <end position="37"/>
    </location>
</feature>
<dbReference type="NCBIfam" id="NF037995">
    <property type="entry name" value="TRAP_S1"/>
    <property type="match status" value="1"/>
</dbReference>
<keyword evidence="1 2" id="KW-0732">Signal</keyword>
<keyword evidence="4" id="KW-1185">Reference proteome</keyword>
<evidence type="ECO:0000313" key="3">
    <source>
        <dbReference type="EMBL" id="BBD09432.1"/>
    </source>
</evidence>
<dbReference type="EMBL" id="AP017378">
    <property type="protein sequence ID" value="BBD09432.1"/>
    <property type="molecule type" value="Genomic_DNA"/>
</dbReference>
<evidence type="ECO:0000256" key="2">
    <source>
        <dbReference type="SAM" id="SignalP"/>
    </source>
</evidence>
<name>A0A2Z6B1R1_9BACT</name>
<protein>
    <submittedName>
        <fullName evidence="3">TRAP dicarboxylate transporter-DctP subunit</fullName>
    </submittedName>
</protein>
<evidence type="ECO:0000313" key="4">
    <source>
        <dbReference type="Proteomes" id="UP000269883"/>
    </source>
</evidence>
<feature type="chain" id="PRO_5016454446" evidence="2">
    <location>
        <begin position="38"/>
        <end position="348"/>
    </location>
</feature>
<reference evidence="3 4" key="1">
    <citation type="journal article" date="2018" name="Sci. Adv.">
        <title>Multi-heme cytochromes provide a pathway for survival in energy-limited environments.</title>
        <authorList>
            <person name="Deng X."/>
            <person name="Dohmae N."/>
            <person name="Nealson K.H."/>
            <person name="Hashimoto K."/>
            <person name="Okamoto A."/>
        </authorList>
    </citation>
    <scope>NUCLEOTIDE SEQUENCE [LARGE SCALE GENOMIC DNA]</scope>
    <source>
        <strain evidence="3 4">IS5</strain>
    </source>
</reference>
<dbReference type="Gene3D" id="3.40.190.170">
    <property type="entry name" value="Bacterial extracellular solute-binding protein, family 7"/>
    <property type="match status" value="1"/>
</dbReference>
<dbReference type="PANTHER" id="PTHR33376:SF15">
    <property type="entry name" value="BLL6794 PROTEIN"/>
    <property type="match status" value="1"/>
</dbReference>
<accession>A0A2Z6B1R1</accession>
<sequence length="348" mass="37782">MQATTLTAMSPVRTLSLMLTAIALTAIACWWPTPAAAAEVSLSYANFPPAPTFPCIQMERWAKEVETRTAGKVDIQTYPGSTLLGAKNMWSGVIQGQADIGCISLAYQPGVFPMMSVFEQPVGFTSATAASVSQWELYAKRQPKEFARVKVLTMFTSAPSNIMCKKPISSLDDLKGLEIRASGGASKVLELLGATPVSMPASEAPEALQKGLIKGILSSFDMLKDFNFAEHLKYQTVTNFVVYPFAVIMNLDSYNALSPDVKKVLDELGAEQAEWTGKYLDAHVRESIEWSKNKYGIEVAQLPAAEAAKAKQKLTVMIDGWKTKAEAKGIAADDVLAEVLALKAKYDH</sequence>
<dbReference type="PANTHER" id="PTHR33376">
    <property type="match status" value="1"/>
</dbReference>
<dbReference type="Proteomes" id="UP000269883">
    <property type="component" value="Chromosome"/>
</dbReference>
<evidence type="ECO:0000256" key="1">
    <source>
        <dbReference type="ARBA" id="ARBA00022729"/>
    </source>
</evidence>